<dbReference type="GO" id="GO:0006355">
    <property type="term" value="P:regulation of DNA-templated transcription"/>
    <property type="evidence" value="ECO:0007669"/>
    <property type="project" value="InterPro"/>
</dbReference>
<keyword evidence="3" id="KW-0804">Transcription</keyword>
<name>A0A6N8FHK2_9BACI</name>
<dbReference type="SUPFAM" id="SSF52540">
    <property type="entry name" value="P-loop containing nucleoside triphosphate hydrolases"/>
    <property type="match status" value="1"/>
</dbReference>
<dbReference type="InterPro" id="IPR019734">
    <property type="entry name" value="TPR_rpt"/>
</dbReference>
<dbReference type="CDD" id="cd06170">
    <property type="entry name" value="LuxR_C_like"/>
    <property type="match status" value="1"/>
</dbReference>
<dbReference type="Pfam" id="PF25873">
    <property type="entry name" value="WHD_MalT"/>
    <property type="match status" value="1"/>
</dbReference>
<dbReference type="SUPFAM" id="SSF46894">
    <property type="entry name" value="C-terminal effector domain of the bipartite response regulators"/>
    <property type="match status" value="1"/>
</dbReference>
<dbReference type="InterPro" id="IPR036388">
    <property type="entry name" value="WH-like_DNA-bd_sf"/>
</dbReference>
<dbReference type="InterPro" id="IPR027417">
    <property type="entry name" value="P-loop_NTPase"/>
</dbReference>
<dbReference type="Gene3D" id="1.25.40.10">
    <property type="entry name" value="Tetratricopeptide repeat domain"/>
    <property type="match status" value="1"/>
</dbReference>
<evidence type="ECO:0000256" key="1">
    <source>
        <dbReference type="ARBA" id="ARBA00023015"/>
    </source>
</evidence>
<evidence type="ECO:0000259" key="4">
    <source>
        <dbReference type="PROSITE" id="PS50043"/>
    </source>
</evidence>
<dbReference type="SMART" id="SM00421">
    <property type="entry name" value="HTH_LUXR"/>
    <property type="match status" value="1"/>
</dbReference>
<feature type="domain" description="HTH luxR-type" evidence="4">
    <location>
        <begin position="805"/>
        <end position="870"/>
    </location>
</feature>
<dbReference type="Pfam" id="PF17874">
    <property type="entry name" value="TPR_MalT"/>
    <property type="match status" value="1"/>
</dbReference>
<evidence type="ECO:0000313" key="6">
    <source>
        <dbReference type="Proteomes" id="UP000469125"/>
    </source>
</evidence>
<organism evidence="5 6">
    <name type="scientific">Ornithinibacillus caprae</name>
    <dbReference type="NCBI Taxonomy" id="2678566"/>
    <lineage>
        <taxon>Bacteria</taxon>
        <taxon>Bacillati</taxon>
        <taxon>Bacillota</taxon>
        <taxon>Bacilli</taxon>
        <taxon>Bacillales</taxon>
        <taxon>Bacillaceae</taxon>
        <taxon>Ornithinibacillus</taxon>
    </lineage>
</organism>
<keyword evidence="1" id="KW-0805">Transcription regulation</keyword>
<dbReference type="Pfam" id="PF00196">
    <property type="entry name" value="GerE"/>
    <property type="match status" value="1"/>
</dbReference>
<dbReference type="InterPro" id="IPR011990">
    <property type="entry name" value="TPR-like_helical_dom_sf"/>
</dbReference>
<dbReference type="SUPFAM" id="SSF48452">
    <property type="entry name" value="TPR-like"/>
    <property type="match status" value="1"/>
</dbReference>
<evidence type="ECO:0000313" key="5">
    <source>
        <dbReference type="EMBL" id="MUK88925.1"/>
    </source>
</evidence>
<dbReference type="AlphaFoldDB" id="A0A6N8FHK2"/>
<evidence type="ECO:0000256" key="3">
    <source>
        <dbReference type="ARBA" id="ARBA00023163"/>
    </source>
</evidence>
<dbReference type="InterPro" id="IPR000792">
    <property type="entry name" value="Tscrpt_reg_LuxR_C"/>
</dbReference>
<protein>
    <submittedName>
        <fullName evidence="5">LuxR family transcriptional regulator</fullName>
    </submittedName>
</protein>
<dbReference type="PRINTS" id="PR00038">
    <property type="entry name" value="HTHLUXR"/>
</dbReference>
<dbReference type="SMART" id="SM00028">
    <property type="entry name" value="TPR"/>
    <property type="match status" value="4"/>
</dbReference>
<dbReference type="InterPro" id="IPR016032">
    <property type="entry name" value="Sig_transdc_resp-reg_C-effctor"/>
</dbReference>
<dbReference type="PROSITE" id="PS50043">
    <property type="entry name" value="HTH_LUXR_2"/>
    <property type="match status" value="1"/>
</dbReference>
<sequence>MLATKLHIPILRKYIVPRTRLSERLSEGLYRKVTLVSAPAGFGKTTLISEWLTVCKQEIAWFSIDQEDNDLTRFLTYLVLALQSISESIGDRILPLVRSSQSLPVETIMTYVVDEISTFQTPCILILDDLHVIQSEPIYDAIHFLIEYMPSEMHLVISTRETKKLRLSSLRVRDQITELRAEDLQFNKSETERFMNHTMGLTLEPEEVHLLESRTEGWIAGLQLAALSMRNSTDYHEFIRSFSGNHHLVLDYLLEEVLKKQPKPIQNFLLRTAVLDRMCGSLCDALSENELERDYGTGQDILEYLERINLFIIPLDNDRYWYRYHHLFSDLLRHRLLRCSTTRVPVLHIQASKWYEMKGLFIEAFHHASEANDIDRAARLLEGDGMPLHLRGATAPVLHWLESLDRSILDDRPNLWVTYASTLTVSGHPISNVEEKLRMAELALQQKESSEEKSDLTGHVSAIRAMLAIPKNDAEAIKIHSKCALELLRPDNLSIRTSATWTLGFAYQLKCDYKLASKAYTEAIASAKATDNLLITIAATICLGQVQEAELMLHSAKEKFKKVLQLAGDPPLPSTCEAYFGMARLLYQWNRLDEAEEYGQLGVRLALKLETIDTPAACYVLLARIKLAQKDNNRAASYIEQAKEFLHSRHPQYQMPELTEVQGLLLLSRGQFTAADKLTEKPNDTNTIIRSRVLWAQGKTTEARKLLELMLQKMDRKRQKYEVLKILVIKAAILQTDHKIEASLQILEEALKLAEPGGYIRLFADEGEPMRQLLKEAHVRGWMPSYTSQLLSAGDVQQDTQISSTKSLVEPLTKRELQVLQLIAQGLSNDEIGKQLYLALDTVKGHNRRIFGKLQVRRRTEAVARARELGLF</sequence>
<dbReference type="Gene3D" id="3.40.50.300">
    <property type="entry name" value="P-loop containing nucleotide triphosphate hydrolases"/>
    <property type="match status" value="1"/>
</dbReference>
<dbReference type="PANTHER" id="PTHR44688">
    <property type="entry name" value="DNA-BINDING TRANSCRIPTIONAL ACTIVATOR DEVR_DOSR"/>
    <property type="match status" value="1"/>
</dbReference>
<gene>
    <name evidence="5" type="ORF">GMD78_11020</name>
</gene>
<dbReference type="Proteomes" id="UP000469125">
    <property type="component" value="Unassembled WGS sequence"/>
</dbReference>
<keyword evidence="2" id="KW-0238">DNA-binding</keyword>
<accession>A0A6N8FHK2</accession>
<comment type="caution">
    <text evidence="5">The sequence shown here is derived from an EMBL/GenBank/DDBJ whole genome shotgun (WGS) entry which is preliminary data.</text>
</comment>
<proteinExistence type="predicted"/>
<dbReference type="PANTHER" id="PTHR44688:SF16">
    <property type="entry name" value="DNA-BINDING TRANSCRIPTIONAL ACTIVATOR DEVR_DOSR"/>
    <property type="match status" value="1"/>
</dbReference>
<keyword evidence="6" id="KW-1185">Reference proteome</keyword>
<dbReference type="GO" id="GO:0003677">
    <property type="term" value="F:DNA binding"/>
    <property type="evidence" value="ECO:0007669"/>
    <property type="project" value="UniProtKB-KW"/>
</dbReference>
<dbReference type="EMBL" id="WOCA01000007">
    <property type="protein sequence ID" value="MUK88925.1"/>
    <property type="molecule type" value="Genomic_DNA"/>
</dbReference>
<dbReference type="Gene3D" id="1.10.10.10">
    <property type="entry name" value="Winged helix-like DNA-binding domain superfamily/Winged helix DNA-binding domain"/>
    <property type="match status" value="1"/>
</dbReference>
<dbReference type="InterPro" id="IPR041617">
    <property type="entry name" value="TPR_MalT"/>
</dbReference>
<reference evidence="5 6" key="1">
    <citation type="submission" date="2019-11" db="EMBL/GenBank/DDBJ databases">
        <authorList>
            <person name="Li X."/>
        </authorList>
    </citation>
    <scope>NUCLEOTIDE SEQUENCE [LARGE SCALE GENOMIC DNA]</scope>
    <source>
        <strain evidence="5 6">L9</strain>
    </source>
</reference>
<dbReference type="InterPro" id="IPR059106">
    <property type="entry name" value="WHD_MalT"/>
</dbReference>
<evidence type="ECO:0000256" key="2">
    <source>
        <dbReference type="ARBA" id="ARBA00023125"/>
    </source>
</evidence>
<dbReference type="PROSITE" id="PS00622">
    <property type="entry name" value="HTH_LUXR_1"/>
    <property type="match status" value="1"/>
</dbReference>